<dbReference type="InParanoid" id="A0A1Q3CW79"/>
<dbReference type="AlphaFoldDB" id="A0A1Q3CW79"/>
<proteinExistence type="predicted"/>
<protein>
    <submittedName>
        <fullName evidence="1">Uncharacterized protein</fullName>
    </submittedName>
</protein>
<name>A0A1Q3CW79_CEPFO</name>
<dbReference type="Proteomes" id="UP000187406">
    <property type="component" value="Unassembled WGS sequence"/>
</dbReference>
<keyword evidence="2" id="KW-1185">Reference proteome</keyword>
<comment type="caution">
    <text evidence="1">The sequence shown here is derived from an EMBL/GenBank/DDBJ whole genome shotgun (WGS) entry which is preliminary data.</text>
</comment>
<reference evidence="2" key="1">
    <citation type="submission" date="2016-04" db="EMBL/GenBank/DDBJ databases">
        <title>Cephalotus genome sequencing.</title>
        <authorList>
            <person name="Fukushima K."/>
            <person name="Hasebe M."/>
            <person name="Fang X."/>
        </authorList>
    </citation>
    <scope>NUCLEOTIDE SEQUENCE [LARGE SCALE GENOMIC DNA]</scope>
    <source>
        <strain evidence="2">cv. St1</strain>
    </source>
</reference>
<organism evidence="1 2">
    <name type="scientific">Cephalotus follicularis</name>
    <name type="common">Albany pitcher plant</name>
    <dbReference type="NCBI Taxonomy" id="3775"/>
    <lineage>
        <taxon>Eukaryota</taxon>
        <taxon>Viridiplantae</taxon>
        <taxon>Streptophyta</taxon>
        <taxon>Embryophyta</taxon>
        <taxon>Tracheophyta</taxon>
        <taxon>Spermatophyta</taxon>
        <taxon>Magnoliopsida</taxon>
        <taxon>eudicotyledons</taxon>
        <taxon>Gunneridae</taxon>
        <taxon>Pentapetalae</taxon>
        <taxon>rosids</taxon>
        <taxon>fabids</taxon>
        <taxon>Oxalidales</taxon>
        <taxon>Cephalotaceae</taxon>
        <taxon>Cephalotus</taxon>
    </lineage>
</organism>
<evidence type="ECO:0000313" key="2">
    <source>
        <dbReference type="Proteomes" id="UP000187406"/>
    </source>
</evidence>
<dbReference type="EMBL" id="BDDD01003232">
    <property type="protein sequence ID" value="GAV84484.1"/>
    <property type="molecule type" value="Genomic_DNA"/>
</dbReference>
<evidence type="ECO:0000313" key="1">
    <source>
        <dbReference type="EMBL" id="GAV84484.1"/>
    </source>
</evidence>
<gene>
    <name evidence="1" type="ORF">CFOL_v3_27928</name>
</gene>
<sequence>MDGAEIGVLEEPHKVCFCGLLEGGDGATLEPEIGLEVLSDLPHQPLEGELPYQQLSALLVLPYFPQGHSSGPESVWLLHSSGGWCRFPRSLCGKLLPWCLAAGGLPCCLLRASHFVRLLICVCSSRKVLRKIDCRVTMD</sequence>
<accession>A0A1Q3CW79</accession>
<dbReference type="OrthoDB" id="1724443at2759"/>